<dbReference type="PANTHER" id="PTHR30036">
    <property type="entry name" value="D-XYLOSE-BINDING PERIPLASMIC PROTEIN"/>
    <property type="match status" value="1"/>
</dbReference>
<comment type="subcellular location">
    <subcellularLocation>
        <location evidence="1">Cell envelope</location>
    </subcellularLocation>
</comment>
<comment type="subunit">
    <text evidence="8">The ABC transporter complex is composed of one ATP-binding protein (MglA), two transmembrane proteins (MglC) and a solute-binding protein (MglB).</text>
</comment>
<evidence type="ECO:0000256" key="3">
    <source>
        <dbReference type="ARBA" id="ARBA00022597"/>
    </source>
</evidence>
<evidence type="ECO:0000256" key="2">
    <source>
        <dbReference type="ARBA" id="ARBA00022448"/>
    </source>
</evidence>
<protein>
    <recommendedName>
        <fullName evidence="9">D-galactose/methyl-galactoside binding periplasmic protein MglB</fullName>
    </recommendedName>
</protein>
<evidence type="ECO:0000256" key="1">
    <source>
        <dbReference type="ARBA" id="ARBA00004196"/>
    </source>
</evidence>
<keyword evidence="7" id="KW-0106">Calcium</keyword>
<dbReference type="Proteomes" id="UP000658131">
    <property type="component" value="Unassembled WGS sequence"/>
</dbReference>
<feature type="domain" description="Periplasmic binding protein" evidence="11">
    <location>
        <begin position="39"/>
        <end position="316"/>
    </location>
</feature>
<keyword evidence="2" id="KW-0813">Transport</keyword>
<name>A0ABR7NKZ3_9FIRM</name>
<evidence type="ECO:0000256" key="7">
    <source>
        <dbReference type="ARBA" id="ARBA00022837"/>
    </source>
</evidence>
<dbReference type="InterPro" id="IPR044085">
    <property type="entry name" value="MglB-like_PBP1"/>
</dbReference>
<keyword evidence="13" id="KW-1185">Reference proteome</keyword>
<dbReference type="PANTHER" id="PTHR30036:SF2">
    <property type="entry name" value="D-GALACTOSE_METHYL-GALACTOSIDE BINDING PERIPLASMIC PROTEIN MGLB"/>
    <property type="match status" value="1"/>
</dbReference>
<dbReference type="Gene3D" id="3.40.50.2300">
    <property type="match status" value="2"/>
</dbReference>
<feature type="chain" id="PRO_5047130429" description="D-galactose/methyl-galactoside binding periplasmic protein MglB" evidence="10">
    <location>
        <begin position="29"/>
        <end position="350"/>
    </location>
</feature>
<dbReference type="InterPro" id="IPR025997">
    <property type="entry name" value="SBP_2_dom"/>
</dbReference>
<keyword evidence="3" id="KW-0762">Sugar transport</keyword>
<evidence type="ECO:0000259" key="11">
    <source>
        <dbReference type="Pfam" id="PF13407"/>
    </source>
</evidence>
<dbReference type="CDD" id="cd01539">
    <property type="entry name" value="PBP1_GGBP"/>
    <property type="match status" value="1"/>
</dbReference>
<keyword evidence="6" id="KW-0574">Periplasm</keyword>
<evidence type="ECO:0000256" key="4">
    <source>
        <dbReference type="ARBA" id="ARBA00022723"/>
    </source>
</evidence>
<keyword evidence="4" id="KW-0479">Metal-binding</keyword>
<comment type="caution">
    <text evidence="12">The sequence shown here is derived from an EMBL/GenBank/DDBJ whole genome shotgun (WGS) entry which is preliminary data.</text>
</comment>
<accession>A0ABR7NKZ3</accession>
<sequence length="350" mass="37898">MNRPNRTPRRLCLLLALLLGILPGCRSAAPSRGADGIRVGVALYQQNDTFIATIVSSLEAAAREREADEGLKITLNITDGRGSQATQNEQIDRFLSTGYDVICVNLVDRTAAAVIVDKAKSAGIPLIFFNREPVREDIMRWDKVYYVGAEAGKSGVMQGELVAEAYRADPEALDRSGDGVLQYVMLEGEPGHQDSLLRTEYSIKAVTSANVTTEKLANDTANWNRGQAASRMSQWIDQFGGRIEVVFANNDDMALGALDACRAAGVEPLPFVVGIDATPPACESLRAGELRGSVYNDSPGQAKAILDLSVALATGRSPSEAVNFREEKYVWLPYHKVTPETLDEVVPPAE</sequence>
<dbReference type="InterPro" id="IPR050555">
    <property type="entry name" value="Bact_Solute-Bind_Prot2"/>
</dbReference>
<proteinExistence type="predicted"/>
<dbReference type="InterPro" id="IPR028082">
    <property type="entry name" value="Peripla_BP_I"/>
</dbReference>
<dbReference type="SUPFAM" id="SSF53822">
    <property type="entry name" value="Periplasmic binding protein-like I"/>
    <property type="match status" value="1"/>
</dbReference>
<evidence type="ECO:0000256" key="10">
    <source>
        <dbReference type="SAM" id="SignalP"/>
    </source>
</evidence>
<evidence type="ECO:0000256" key="8">
    <source>
        <dbReference type="ARBA" id="ARBA00034323"/>
    </source>
</evidence>
<evidence type="ECO:0000313" key="12">
    <source>
        <dbReference type="EMBL" id="MBC8577084.1"/>
    </source>
</evidence>
<evidence type="ECO:0000256" key="5">
    <source>
        <dbReference type="ARBA" id="ARBA00022729"/>
    </source>
</evidence>
<keyword evidence="5 10" id="KW-0732">Signal</keyword>
<dbReference type="Pfam" id="PF13407">
    <property type="entry name" value="Peripla_BP_4"/>
    <property type="match status" value="1"/>
</dbReference>
<dbReference type="EMBL" id="JACRTB010000021">
    <property type="protein sequence ID" value="MBC8577084.1"/>
    <property type="molecule type" value="Genomic_DNA"/>
</dbReference>
<reference evidence="12 13" key="1">
    <citation type="submission" date="2020-08" db="EMBL/GenBank/DDBJ databases">
        <title>Genome public.</title>
        <authorList>
            <person name="Liu C."/>
            <person name="Sun Q."/>
        </authorList>
    </citation>
    <scope>NUCLEOTIDE SEQUENCE [LARGE SCALE GENOMIC DNA]</scope>
    <source>
        <strain evidence="12 13">BX1</strain>
    </source>
</reference>
<evidence type="ECO:0000313" key="13">
    <source>
        <dbReference type="Proteomes" id="UP000658131"/>
    </source>
</evidence>
<evidence type="ECO:0000256" key="6">
    <source>
        <dbReference type="ARBA" id="ARBA00022764"/>
    </source>
</evidence>
<organism evidence="12 13">
    <name type="scientific">Yanshouia hominis</name>
    <dbReference type="NCBI Taxonomy" id="2763673"/>
    <lineage>
        <taxon>Bacteria</taxon>
        <taxon>Bacillati</taxon>
        <taxon>Bacillota</taxon>
        <taxon>Clostridia</taxon>
        <taxon>Eubacteriales</taxon>
        <taxon>Oscillospiraceae</taxon>
        <taxon>Yanshouia</taxon>
    </lineage>
</organism>
<dbReference type="RefSeq" id="WP_262400549.1">
    <property type="nucleotide sequence ID" value="NZ_JACRTB010000021.1"/>
</dbReference>
<feature type="signal peptide" evidence="10">
    <location>
        <begin position="1"/>
        <end position="28"/>
    </location>
</feature>
<evidence type="ECO:0000256" key="9">
    <source>
        <dbReference type="ARBA" id="ARBA00034344"/>
    </source>
</evidence>
<gene>
    <name evidence="12" type="ORF">H8717_11785</name>
</gene>